<sequence length="637" mass="66607">MAEGPPSVNFNVHDATRVLEAMVATNPPDLARLKRRSVGAPPMQGPPLPPPNYPPPPLPASAQSSNLGHNLHLATRRPARSSPLAGPSLDGDDSSVPESKADNSSFPASPPGALTSPGTGSVPMRSILHRERVKSAQGPQRPLAADIAAMSAKGHSPSKRVSFIAASPERKAAERRSEDLPRRPISQFLADPSIPVPLLSDKALRSAKSAQSLRSYQSSTAPPTVKANSFVNGLPAQRESSDSENWLTVNPYDVTPQFTRLALGAEGVVLPVPARKRKSSNNLQKSDSEKSLGRKSSSSSVKSVASTFVAAVTRRSSQSLLSPSTATTPQMTPISSASTSSVSLPTPTGPISNRTSCTSSSDSIAFLPAKMVDASTAELGTLSNNVADPHAQESSGTNEHSPLHLPHIFQKNNRLRATSMGALLGRSPPKPQAPPAGPPHAHTWGIGSFKRIRRPHTADTQSPVPSYMKTAIAGSTQKPTSKAPSASPGNLKINTNPIESPVHTPLRSSSKALSFLSFGSSPRDSSDSSREMVSHLPFALSINTTPSNLAHIDVAPDSPLLGKPSGSFIRTAADYGISPQLNGATVNANGGRLPHGEGAPVKIKKTGTVKRLWRTLTSAKKPPSLPQAANGTPASTS</sequence>
<organism evidence="1 2">
    <name type="scientific">Pluteus cervinus</name>
    <dbReference type="NCBI Taxonomy" id="181527"/>
    <lineage>
        <taxon>Eukaryota</taxon>
        <taxon>Fungi</taxon>
        <taxon>Dikarya</taxon>
        <taxon>Basidiomycota</taxon>
        <taxon>Agaricomycotina</taxon>
        <taxon>Agaricomycetes</taxon>
        <taxon>Agaricomycetidae</taxon>
        <taxon>Agaricales</taxon>
        <taxon>Pluteineae</taxon>
        <taxon>Pluteaceae</taxon>
        <taxon>Pluteus</taxon>
    </lineage>
</organism>
<reference evidence="1 2" key="1">
    <citation type="journal article" date="2019" name="Nat. Ecol. Evol.">
        <title>Megaphylogeny resolves global patterns of mushroom evolution.</title>
        <authorList>
            <person name="Varga T."/>
            <person name="Krizsan K."/>
            <person name="Foldi C."/>
            <person name="Dima B."/>
            <person name="Sanchez-Garcia M."/>
            <person name="Sanchez-Ramirez S."/>
            <person name="Szollosi G.J."/>
            <person name="Szarkandi J.G."/>
            <person name="Papp V."/>
            <person name="Albert L."/>
            <person name="Andreopoulos W."/>
            <person name="Angelini C."/>
            <person name="Antonin V."/>
            <person name="Barry K.W."/>
            <person name="Bougher N.L."/>
            <person name="Buchanan P."/>
            <person name="Buyck B."/>
            <person name="Bense V."/>
            <person name="Catcheside P."/>
            <person name="Chovatia M."/>
            <person name="Cooper J."/>
            <person name="Damon W."/>
            <person name="Desjardin D."/>
            <person name="Finy P."/>
            <person name="Geml J."/>
            <person name="Haridas S."/>
            <person name="Hughes K."/>
            <person name="Justo A."/>
            <person name="Karasinski D."/>
            <person name="Kautmanova I."/>
            <person name="Kiss B."/>
            <person name="Kocsube S."/>
            <person name="Kotiranta H."/>
            <person name="LaButti K.M."/>
            <person name="Lechner B.E."/>
            <person name="Liimatainen K."/>
            <person name="Lipzen A."/>
            <person name="Lukacs Z."/>
            <person name="Mihaltcheva S."/>
            <person name="Morgado L.N."/>
            <person name="Niskanen T."/>
            <person name="Noordeloos M.E."/>
            <person name="Ohm R.A."/>
            <person name="Ortiz-Santana B."/>
            <person name="Ovrebo C."/>
            <person name="Racz N."/>
            <person name="Riley R."/>
            <person name="Savchenko A."/>
            <person name="Shiryaev A."/>
            <person name="Soop K."/>
            <person name="Spirin V."/>
            <person name="Szebenyi C."/>
            <person name="Tomsovsky M."/>
            <person name="Tulloss R.E."/>
            <person name="Uehling J."/>
            <person name="Grigoriev I.V."/>
            <person name="Vagvolgyi C."/>
            <person name="Papp T."/>
            <person name="Martin F.M."/>
            <person name="Miettinen O."/>
            <person name="Hibbett D.S."/>
            <person name="Nagy L.G."/>
        </authorList>
    </citation>
    <scope>NUCLEOTIDE SEQUENCE [LARGE SCALE GENOMIC DNA]</scope>
    <source>
        <strain evidence="1 2">NL-1719</strain>
    </source>
</reference>
<evidence type="ECO:0000313" key="1">
    <source>
        <dbReference type="EMBL" id="TFK67618.1"/>
    </source>
</evidence>
<evidence type="ECO:0000313" key="2">
    <source>
        <dbReference type="Proteomes" id="UP000308600"/>
    </source>
</evidence>
<keyword evidence="2" id="KW-1185">Reference proteome</keyword>
<dbReference type="EMBL" id="ML208371">
    <property type="protein sequence ID" value="TFK67618.1"/>
    <property type="molecule type" value="Genomic_DNA"/>
</dbReference>
<dbReference type="Proteomes" id="UP000308600">
    <property type="component" value="Unassembled WGS sequence"/>
</dbReference>
<gene>
    <name evidence="1" type="ORF">BDN72DRAFT_858999</name>
</gene>
<protein>
    <submittedName>
        <fullName evidence="1">Uncharacterized protein</fullName>
    </submittedName>
</protein>
<proteinExistence type="predicted"/>
<name>A0ACD3APH1_9AGAR</name>
<accession>A0ACD3APH1</accession>